<dbReference type="InterPro" id="IPR013094">
    <property type="entry name" value="AB_hydrolase_3"/>
</dbReference>
<sequence length="403" mass="44055">MPSTIESPGLSLTGGLGLLFKLVVLAPPQLLFSLIRCYTLAVVRGISLRHWAKCALFRFALHSLSPRQVQFMSPPTLSTYKSWLTGRQSRAAARCKRDSSDKEAAFLASRLKLDTEPLPDGRSSLLWIGDRHRATKFVLFLHGGGYIAPALPGHMEWCTNAYLRASPAAAGKGSEEEVAVAVLQYTLCPDAQYPDQLQQAVDALAHLFASGRVRPGNLVLGGDSAGGNLTAQVLGHLLHPHPTTSQLVLEEPLAGVFMASPWLSVRSDCWASVARNQNIDMISARSTDRGGGILLEGAEGYEAQVKEKKGWAMPMDLEDPEAWFRGLDRMVKEVYVTVGEQEILRDQGIAFGDAVRRGNPGVTVKLEVAKHEAHDWILLEGEKGMDGDATKRMSAWFKGVFWP</sequence>
<protein>
    <submittedName>
        <fullName evidence="3">Alpha/Beta hydrolase protein</fullName>
    </submittedName>
</protein>
<dbReference type="InterPro" id="IPR029058">
    <property type="entry name" value="AB_hydrolase_fold"/>
</dbReference>
<accession>A0AAN6ZX41</accession>
<evidence type="ECO:0000259" key="2">
    <source>
        <dbReference type="Pfam" id="PF07859"/>
    </source>
</evidence>
<comment type="caution">
    <text evidence="3">The sequence shown here is derived from an EMBL/GenBank/DDBJ whole genome shotgun (WGS) entry which is preliminary data.</text>
</comment>
<evidence type="ECO:0000313" key="3">
    <source>
        <dbReference type="EMBL" id="KAK4154102.1"/>
    </source>
</evidence>
<dbReference type="PANTHER" id="PTHR48081">
    <property type="entry name" value="AB HYDROLASE SUPERFAMILY PROTEIN C4A8.06C"/>
    <property type="match status" value="1"/>
</dbReference>
<keyword evidence="4" id="KW-1185">Reference proteome</keyword>
<dbReference type="PANTHER" id="PTHR48081:SF31">
    <property type="entry name" value="STERYL ACETYL HYDROLASE MUG81-RELATED"/>
    <property type="match status" value="1"/>
</dbReference>
<dbReference type="InterPro" id="IPR050300">
    <property type="entry name" value="GDXG_lipolytic_enzyme"/>
</dbReference>
<organism evidence="3 4">
    <name type="scientific">Chaetomidium leptoderma</name>
    <dbReference type="NCBI Taxonomy" id="669021"/>
    <lineage>
        <taxon>Eukaryota</taxon>
        <taxon>Fungi</taxon>
        <taxon>Dikarya</taxon>
        <taxon>Ascomycota</taxon>
        <taxon>Pezizomycotina</taxon>
        <taxon>Sordariomycetes</taxon>
        <taxon>Sordariomycetidae</taxon>
        <taxon>Sordariales</taxon>
        <taxon>Chaetomiaceae</taxon>
        <taxon>Chaetomidium</taxon>
    </lineage>
</organism>
<dbReference type="Gene3D" id="3.40.50.1820">
    <property type="entry name" value="alpha/beta hydrolase"/>
    <property type="match status" value="1"/>
</dbReference>
<proteinExistence type="predicted"/>
<feature type="domain" description="Alpha/beta hydrolase fold-3" evidence="2">
    <location>
        <begin position="138"/>
        <end position="377"/>
    </location>
</feature>
<evidence type="ECO:0000256" key="1">
    <source>
        <dbReference type="ARBA" id="ARBA00022801"/>
    </source>
</evidence>
<evidence type="ECO:0000313" key="4">
    <source>
        <dbReference type="Proteomes" id="UP001302745"/>
    </source>
</evidence>
<reference evidence="3" key="2">
    <citation type="submission" date="2023-05" db="EMBL/GenBank/DDBJ databases">
        <authorList>
            <consortium name="Lawrence Berkeley National Laboratory"/>
            <person name="Steindorff A."/>
            <person name="Hensen N."/>
            <person name="Bonometti L."/>
            <person name="Westerberg I."/>
            <person name="Brannstrom I.O."/>
            <person name="Guillou S."/>
            <person name="Cros-Aarteil S."/>
            <person name="Calhoun S."/>
            <person name="Haridas S."/>
            <person name="Kuo A."/>
            <person name="Mondo S."/>
            <person name="Pangilinan J."/>
            <person name="Riley R."/>
            <person name="Labutti K."/>
            <person name="Andreopoulos B."/>
            <person name="Lipzen A."/>
            <person name="Chen C."/>
            <person name="Yanf M."/>
            <person name="Daum C."/>
            <person name="Ng V."/>
            <person name="Clum A."/>
            <person name="Ohm R."/>
            <person name="Martin F."/>
            <person name="Silar P."/>
            <person name="Natvig D."/>
            <person name="Lalanne C."/>
            <person name="Gautier V."/>
            <person name="Ament-Velasquez S.L."/>
            <person name="Kruys A."/>
            <person name="Hutchinson M.I."/>
            <person name="Powell A.J."/>
            <person name="Barry K."/>
            <person name="Miller A.N."/>
            <person name="Grigoriev I.V."/>
            <person name="Debuchy R."/>
            <person name="Gladieux P."/>
            <person name="Thoren M.H."/>
            <person name="Johannesson H."/>
        </authorList>
    </citation>
    <scope>NUCLEOTIDE SEQUENCE</scope>
    <source>
        <strain evidence="3">CBS 538.74</strain>
    </source>
</reference>
<dbReference type="Pfam" id="PF07859">
    <property type="entry name" value="Abhydrolase_3"/>
    <property type="match status" value="1"/>
</dbReference>
<dbReference type="GO" id="GO:0016787">
    <property type="term" value="F:hydrolase activity"/>
    <property type="evidence" value="ECO:0007669"/>
    <property type="project" value="UniProtKB-KW"/>
</dbReference>
<name>A0AAN6ZX41_9PEZI</name>
<dbReference type="SUPFAM" id="SSF53474">
    <property type="entry name" value="alpha/beta-Hydrolases"/>
    <property type="match status" value="1"/>
</dbReference>
<reference evidence="3" key="1">
    <citation type="journal article" date="2023" name="Mol. Phylogenet. Evol.">
        <title>Genome-scale phylogeny and comparative genomics of the fungal order Sordariales.</title>
        <authorList>
            <person name="Hensen N."/>
            <person name="Bonometti L."/>
            <person name="Westerberg I."/>
            <person name="Brannstrom I.O."/>
            <person name="Guillou S."/>
            <person name="Cros-Aarteil S."/>
            <person name="Calhoun S."/>
            <person name="Haridas S."/>
            <person name="Kuo A."/>
            <person name="Mondo S."/>
            <person name="Pangilinan J."/>
            <person name="Riley R."/>
            <person name="LaButti K."/>
            <person name="Andreopoulos B."/>
            <person name="Lipzen A."/>
            <person name="Chen C."/>
            <person name="Yan M."/>
            <person name="Daum C."/>
            <person name="Ng V."/>
            <person name="Clum A."/>
            <person name="Steindorff A."/>
            <person name="Ohm R.A."/>
            <person name="Martin F."/>
            <person name="Silar P."/>
            <person name="Natvig D.O."/>
            <person name="Lalanne C."/>
            <person name="Gautier V."/>
            <person name="Ament-Velasquez S.L."/>
            <person name="Kruys A."/>
            <person name="Hutchinson M.I."/>
            <person name="Powell A.J."/>
            <person name="Barry K."/>
            <person name="Miller A.N."/>
            <person name="Grigoriev I.V."/>
            <person name="Debuchy R."/>
            <person name="Gladieux P."/>
            <person name="Hiltunen Thoren M."/>
            <person name="Johannesson H."/>
        </authorList>
    </citation>
    <scope>NUCLEOTIDE SEQUENCE</scope>
    <source>
        <strain evidence="3">CBS 538.74</strain>
    </source>
</reference>
<keyword evidence="1 3" id="KW-0378">Hydrolase</keyword>
<dbReference type="AlphaFoldDB" id="A0AAN6ZX41"/>
<dbReference type="EMBL" id="MU856921">
    <property type="protein sequence ID" value="KAK4154102.1"/>
    <property type="molecule type" value="Genomic_DNA"/>
</dbReference>
<dbReference type="Proteomes" id="UP001302745">
    <property type="component" value="Unassembled WGS sequence"/>
</dbReference>
<gene>
    <name evidence="3" type="ORF">C8A00DRAFT_33127</name>
</gene>